<organism evidence="4 5">
    <name type="scientific">Marinovum algicola</name>
    <dbReference type="NCBI Taxonomy" id="42444"/>
    <lineage>
        <taxon>Bacteria</taxon>
        <taxon>Pseudomonadati</taxon>
        <taxon>Pseudomonadota</taxon>
        <taxon>Alphaproteobacteria</taxon>
        <taxon>Rhodobacterales</taxon>
        <taxon>Roseobacteraceae</taxon>
        <taxon>Marinovum</taxon>
    </lineage>
</organism>
<name>A0A975WDE9_9RHOB</name>
<dbReference type="InterPro" id="IPR012349">
    <property type="entry name" value="Split_barrel_FMN-bd"/>
</dbReference>
<protein>
    <submittedName>
        <fullName evidence="4">NADH-FMN oxidoreductase RutF, flavin reductase (DIM6/NTAB) family</fullName>
    </submittedName>
</protein>
<dbReference type="SUPFAM" id="SSF46785">
    <property type="entry name" value="Winged helix' DNA-binding domain"/>
    <property type="match status" value="1"/>
</dbReference>
<dbReference type="InterPro" id="IPR036390">
    <property type="entry name" value="WH_DNA-bd_sf"/>
</dbReference>
<comment type="caution">
    <text evidence="4">The sequence shown here is derived from an EMBL/GenBank/DDBJ whole genome shotgun (WGS) entry which is preliminary data.</text>
</comment>
<evidence type="ECO:0000313" key="5">
    <source>
        <dbReference type="Proteomes" id="UP000182932"/>
    </source>
</evidence>
<reference evidence="4 5" key="1">
    <citation type="submission" date="2016-10" db="EMBL/GenBank/DDBJ databases">
        <authorList>
            <person name="Varghese N."/>
            <person name="Submissions S."/>
        </authorList>
    </citation>
    <scope>NUCLEOTIDE SEQUENCE [LARGE SCALE GENOMIC DNA]</scope>
    <source>
        <strain evidence="4 5">FF3</strain>
    </source>
</reference>
<gene>
    <name evidence="4" type="ORF">SAMN04487940_11818</name>
</gene>
<dbReference type="InterPro" id="IPR050268">
    <property type="entry name" value="NADH-dep_flavin_reductase"/>
</dbReference>
<sequence length="316" mass="34800">MTLMMKKAAAPEIDPKAFRRALGNFATGVTIITARAPDGTRVGVTASSFNSLSMDPPLILWSSMKDAKSCAIFESASHFAVNILASDQMEMSNHFARRQEDKFAGVDFSEGLGGAPIFDGCAGRFQCETYDRLDGGDHWIFVGRVVKFDDFGRAPLCFHQGSYAMVFNHPDAFPKSDTSPQPDPDRGRMGKHAFFLMLRAVRAYQDRYRPKLETLGLSVIEARVLLVLKDLAGLTADELVVHLHAPVTEAHAALVNLEDRGHVKMAGDSYELTEKGHAKADQCWNVAEAHAEEAFATFSDAELDTFDTVLRRLIAQ</sequence>
<dbReference type="GeneID" id="80820130"/>
<dbReference type="Gene3D" id="1.10.10.10">
    <property type="entry name" value="Winged helix-like DNA-binding domain superfamily/Winged helix DNA-binding domain"/>
    <property type="match status" value="1"/>
</dbReference>
<dbReference type="Gene3D" id="2.30.110.10">
    <property type="entry name" value="Electron Transport, Fmn-binding Protein, Chain A"/>
    <property type="match status" value="1"/>
</dbReference>
<dbReference type="AlphaFoldDB" id="A0A975WDE9"/>
<dbReference type="SMART" id="SM00903">
    <property type="entry name" value="Flavin_Reduct"/>
    <property type="match status" value="1"/>
</dbReference>
<dbReference type="Proteomes" id="UP000182932">
    <property type="component" value="Unassembled WGS sequence"/>
</dbReference>
<feature type="domain" description="Flavin reductase like" evidence="3">
    <location>
        <begin position="22"/>
        <end position="165"/>
    </location>
</feature>
<dbReference type="Pfam" id="PF01613">
    <property type="entry name" value="Flavin_Reduct"/>
    <property type="match status" value="1"/>
</dbReference>
<evidence type="ECO:0000313" key="4">
    <source>
        <dbReference type="EMBL" id="SEK00795.1"/>
    </source>
</evidence>
<keyword evidence="5" id="KW-1185">Reference proteome</keyword>
<proteinExistence type="inferred from homology"/>
<dbReference type="SUPFAM" id="SSF50475">
    <property type="entry name" value="FMN-binding split barrel"/>
    <property type="match status" value="1"/>
</dbReference>
<dbReference type="RefSeq" id="WP_244526556.1">
    <property type="nucleotide sequence ID" value="NZ_CATMKJ010000016.1"/>
</dbReference>
<dbReference type="InterPro" id="IPR036388">
    <property type="entry name" value="WH-like_DNA-bd_sf"/>
</dbReference>
<accession>A0A975WDE9</accession>
<dbReference type="PANTHER" id="PTHR30466">
    <property type="entry name" value="FLAVIN REDUCTASE"/>
    <property type="match status" value="1"/>
</dbReference>
<keyword evidence="2" id="KW-0560">Oxidoreductase</keyword>
<dbReference type="InterPro" id="IPR002563">
    <property type="entry name" value="Flavin_Rdtase-like_dom"/>
</dbReference>
<comment type="similarity">
    <text evidence="1">Belongs to the non-flavoprotein flavin reductase family.</text>
</comment>
<dbReference type="NCBIfam" id="NF045919">
    <property type="entry name" value="HphnlacHdxRed"/>
    <property type="match status" value="1"/>
</dbReference>
<evidence type="ECO:0000256" key="2">
    <source>
        <dbReference type="ARBA" id="ARBA00023002"/>
    </source>
</evidence>
<dbReference type="GO" id="GO:0042602">
    <property type="term" value="F:riboflavin reductase (NADPH) activity"/>
    <property type="evidence" value="ECO:0007669"/>
    <property type="project" value="TreeGrafter"/>
</dbReference>
<dbReference type="PANTHER" id="PTHR30466:SF11">
    <property type="entry name" value="FLAVIN-DEPENDENT MONOOXYGENASE, REDUCTASE SUBUNIT HSAB"/>
    <property type="match status" value="1"/>
</dbReference>
<dbReference type="GO" id="GO:0010181">
    <property type="term" value="F:FMN binding"/>
    <property type="evidence" value="ECO:0007669"/>
    <property type="project" value="InterPro"/>
</dbReference>
<evidence type="ECO:0000259" key="3">
    <source>
        <dbReference type="SMART" id="SM00903"/>
    </source>
</evidence>
<evidence type="ECO:0000256" key="1">
    <source>
        <dbReference type="ARBA" id="ARBA00008898"/>
    </source>
</evidence>
<dbReference type="EMBL" id="FNYY01000018">
    <property type="protein sequence ID" value="SEK00795.1"/>
    <property type="molecule type" value="Genomic_DNA"/>
</dbReference>